<comment type="similarity">
    <text evidence="2 7">Belongs to the iron/ascorbate-dependent oxidoreductase family.</text>
</comment>
<comment type="caution">
    <text evidence="9">The sequence shown here is derived from an EMBL/GenBank/DDBJ whole genome shotgun (WGS) entry which is preliminary data.</text>
</comment>
<evidence type="ECO:0000259" key="8">
    <source>
        <dbReference type="PROSITE" id="PS51471"/>
    </source>
</evidence>
<dbReference type="PANTHER" id="PTHR47991">
    <property type="entry name" value="OXOGLUTARATE/IRON-DEPENDENT DIOXYGENASE"/>
    <property type="match status" value="1"/>
</dbReference>
<comment type="cofactor">
    <cofactor evidence="1">
        <name>L-ascorbate</name>
        <dbReference type="ChEBI" id="CHEBI:38290"/>
    </cofactor>
</comment>
<dbReference type="GO" id="GO:0009805">
    <property type="term" value="P:coumarin biosynthetic process"/>
    <property type="evidence" value="ECO:0007669"/>
    <property type="project" value="UniProtKB-ARBA"/>
</dbReference>
<dbReference type="InterPro" id="IPR044861">
    <property type="entry name" value="IPNS-like_FE2OG_OXY"/>
</dbReference>
<evidence type="ECO:0000313" key="9">
    <source>
        <dbReference type="EMBL" id="KAK9725443.1"/>
    </source>
</evidence>
<evidence type="ECO:0000313" key="10">
    <source>
        <dbReference type="Proteomes" id="UP001443914"/>
    </source>
</evidence>
<gene>
    <name evidence="9" type="ORF">RND81_05G143800</name>
</gene>
<dbReference type="GO" id="GO:0051213">
    <property type="term" value="F:dioxygenase activity"/>
    <property type="evidence" value="ECO:0007669"/>
    <property type="project" value="UniProtKB-KW"/>
</dbReference>
<accession>A0AAW1KX52</accession>
<organism evidence="9 10">
    <name type="scientific">Saponaria officinalis</name>
    <name type="common">Common soapwort</name>
    <name type="synonym">Lychnis saponaria</name>
    <dbReference type="NCBI Taxonomy" id="3572"/>
    <lineage>
        <taxon>Eukaryota</taxon>
        <taxon>Viridiplantae</taxon>
        <taxon>Streptophyta</taxon>
        <taxon>Embryophyta</taxon>
        <taxon>Tracheophyta</taxon>
        <taxon>Spermatophyta</taxon>
        <taxon>Magnoliopsida</taxon>
        <taxon>eudicotyledons</taxon>
        <taxon>Gunneridae</taxon>
        <taxon>Pentapetalae</taxon>
        <taxon>Caryophyllales</taxon>
        <taxon>Caryophyllaceae</taxon>
        <taxon>Caryophylleae</taxon>
        <taxon>Saponaria</taxon>
    </lineage>
</organism>
<evidence type="ECO:0000256" key="6">
    <source>
        <dbReference type="ARBA" id="ARBA00023004"/>
    </source>
</evidence>
<evidence type="ECO:0000256" key="1">
    <source>
        <dbReference type="ARBA" id="ARBA00001961"/>
    </source>
</evidence>
<sequence>MAATSISDIDIDINDFVQTQGNGVKGLADIGLKALPKQYIHPLEKRLDLNNVLNKGQDDHRIPVIDMSSSDQSTAEKLICDAAKTWGFFQVVNHGVPLEVMEDIQGAAYRFFELPVEEKRGFLKANSPSEFVKYGTSFVPDFERSLEWKDYLSMAFVSEDEARTVWPIACRNEALEYLKSTTDIISQIFEILMRGLNVTDIETKKSRLATSKMLNINFYPKCPEPDLTVGVGPHSDVSTFTVLIQDDVGGLYVRGLDGSSWVNIPPIKGALIFNIGDSLQILSNGIYKSAEHRVVANGNKCRVSVPIFVRPYFQDTICPFPEVLKEGESPKYKEVVYLEYFKHFFNNAHEGKKTIDFAKA</sequence>
<name>A0AAW1KX52_SAPOF</name>
<dbReference type="Proteomes" id="UP001443914">
    <property type="component" value="Unassembled WGS sequence"/>
</dbReference>
<evidence type="ECO:0000256" key="4">
    <source>
        <dbReference type="ARBA" id="ARBA00022964"/>
    </source>
</evidence>
<dbReference type="InterPro" id="IPR026992">
    <property type="entry name" value="DIOX_N"/>
</dbReference>
<dbReference type="InterPro" id="IPR005123">
    <property type="entry name" value="Oxoglu/Fe-dep_dioxygenase_dom"/>
</dbReference>
<evidence type="ECO:0000256" key="2">
    <source>
        <dbReference type="ARBA" id="ARBA00008056"/>
    </source>
</evidence>
<dbReference type="AlphaFoldDB" id="A0AAW1KX52"/>
<evidence type="ECO:0000256" key="7">
    <source>
        <dbReference type="RuleBase" id="RU003682"/>
    </source>
</evidence>
<keyword evidence="10" id="KW-1185">Reference proteome</keyword>
<dbReference type="Pfam" id="PF14226">
    <property type="entry name" value="DIOX_N"/>
    <property type="match status" value="1"/>
</dbReference>
<keyword evidence="3 7" id="KW-0479">Metal-binding</keyword>
<dbReference type="InterPro" id="IPR050295">
    <property type="entry name" value="Plant_2OG-oxidoreductases"/>
</dbReference>
<evidence type="ECO:0000256" key="5">
    <source>
        <dbReference type="ARBA" id="ARBA00023002"/>
    </source>
</evidence>
<keyword evidence="5 7" id="KW-0560">Oxidoreductase</keyword>
<keyword evidence="6 7" id="KW-0408">Iron</keyword>
<dbReference type="Pfam" id="PF03171">
    <property type="entry name" value="2OG-FeII_Oxy"/>
    <property type="match status" value="1"/>
</dbReference>
<dbReference type="FunFam" id="2.60.120.330:FF:000023">
    <property type="entry name" value="Feruloyl CoA ortho-hydroxylase 1"/>
    <property type="match status" value="1"/>
</dbReference>
<protein>
    <recommendedName>
        <fullName evidence="8">Fe2OG dioxygenase domain-containing protein</fullName>
    </recommendedName>
</protein>
<evidence type="ECO:0000256" key="3">
    <source>
        <dbReference type="ARBA" id="ARBA00022723"/>
    </source>
</evidence>
<dbReference type="EMBL" id="JBDFQZ010000005">
    <property type="protein sequence ID" value="KAK9725443.1"/>
    <property type="molecule type" value="Genomic_DNA"/>
</dbReference>
<dbReference type="PROSITE" id="PS51471">
    <property type="entry name" value="FE2OG_OXY"/>
    <property type="match status" value="1"/>
</dbReference>
<dbReference type="GO" id="GO:0046872">
    <property type="term" value="F:metal ion binding"/>
    <property type="evidence" value="ECO:0007669"/>
    <property type="project" value="UniProtKB-KW"/>
</dbReference>
<reference evidence="9" key="1">
    <citation type="submission" date="2024-03" db="EMBL/GenBank/DDBJ databases">
        <title>WGS assembly of Saponaria officinalis var. Norfolk2.</title>
        <authorList>
            <person name="Jenkins J."/>
            <person name="Shu S."/>
            <person name="Grimwood J."/>
            <person name="Barry K."/>
            <person name="Goodstein D."/>
            <person name="Schmutz J."/>
            <person name="Leebens-Mack J."/>
            <person name="Osbourn A."/>
        </authorList>
    </citation>
    <scope>NUCLEOTIDE SEQUENCE [LARGE SCALE GENOMIC DNA]</scope>
    <source>
        <strain evidence="9">JIC</strain>
    </source>
</reference>
<proteinExistence type="inferred from homology"/>
<feature type="domain" description="Fe2OG dioxygenase" evidence="8">
    <location>
        <begin position="209"/>
        <end position="311"/>
    </location>
</feature>
<dbReference type="Gene3D" id="2.60.120.330">
    <property type="entry name" value="B-lactam Antibiotic, Isopenicillin N Synthase, Chain"/>
    <property type="match status" value="1"/>
</dbReference>
<keyword evidence="4" id="KW-0223">Dioxygenase</keyword>
<dbReference type="SUPFAM" id="SSF51197">
    <property type="entry name" value="Clavaminate synthase-like"/>
    <property type="match status" value="1"/>
</dbReference>
<dbReference type="InterPro" id="IPR027443">
    <property type="entry name" value="IPNS-like_sf"/>
</dbReference>